<organism evidence="1 2">
    <name type="scientific">Streptomyces kasugaensis</name>
    <dbReference type="NCBI Taxonomy" id="1946"/>
    <lineage>
        <taxon>Bacteria</taxon>
        <taxon>Bacillati</taxon>
        <taxon>Actinomycetota</taxon>
        <taxon>Actinomycetes</taxon>
        <taxon>Kitasatosporales</taxon>
        <taxon>Streptomycetaceae</taxon>
        <taxon>Streptomyces</taxon>
    </lineage>
</organism>
<sequence>MNELAKAVIAVAKEDRQGTELVMRDSLKALQLAQGHHVSRWAGTPSAKNGLWAFLLKMQAKWPHDKVFPDGETFSDVAHSHEGEAVPELGYAHLMGGVGISLLLEDRWDADRLTLVQEQLVDDEDVGAVITEVELRHVASREHVEAHRLWIQEQAEAALRGDLSAVRTGADLWERRETFFPHLRFLPAVEAQLRGLKQVWVQPVRKRLAEMERAIVVWDPGTRRDGPQWGSYVTPEHEGRKQEFCVFVDLDGEPQYFDSHLRFTPGAGRLHFRFVAETRRAHIAHIGDKLDD</sequence>
<dbReference type="RefSeq" id="WP_131122413.1">
    <property type="nucleotide sequence ID" value="NZ_SIXH01000033.1"/>
</dbReference>
<keyword evidence="2" id="KW-1185">Reference proteome</keyword>
<evidence type="ECO:0000313" key="1">
    <source>
        <dbReference type="EMBL" id="TBO60576.1"/>
    </source>
</evidence>
<gene>
    <name evidence="1" type="ORF">EYS09_05880</name>
</gene>
<accession>A0A4Q9HZ59</accession>
<dbReference type="AlphaFoldDB" id="A0A4Q9HZ59"/>
<dbReference type="Proteomes" id="UP000292452">
    <property type="component" value="Unassembled WGS sequence"/>
</dbReference>
<evidence type="ECO:0000313" key="2">
    <source>
        <dbReference type="Proteomes" id="UP000292452"/>
    </source>
</evidence>
<reference evidence="1 2" key="1">
    <citation type="submission" date="2019-02" db="EMBL/GenBank/DDBJ databases">
        <title>Draft Genome Sequence of Streptomyces sp. AM-2504, identified by 16S rRNA comparative analysis as a Streptomyces Kasugaensis strain.</title>
        <authorList>
            <person name="Napolioni V."/>
            <person name="Giuliodori A.M."/>
            <person name="Spurio R."/>
            <person name="Fabbretti A."/>
        </authorList>
    </citation>
    <scope>NUCLEOTIDE SEQUENCE [LARGE SCALE GENOMIC DNA]</scope>
    <source>
        <strain evidence="1 2">AM-2504</strain>
    </source>
</reference>
<proteinExistence type="predicted"/>
<comment type="caution">
    <text evidence="1">The sequence shown here is derived from an EMBL/GenBank/DDBJ whole genome shotgun (WGS) entry which is preliminary data.</text>
</comment>
<dbReference type="EMBL" id="SIXH01000033">
    <property type="protein sequence ID" value="TBO60576.1"/>
    <property type="molecule type" value="Genomic_DNA"/>
</dbReference>
<protein>
    <submittedName>
        <fullName evidence="1">Uncharacterized protein</fullName>
    </submittedName>
</protein>
<name>A0A4Q9HZ59_STRKA</name>